<dbReference type="InterPro" id="IPR000490">
    <property type="entry name" value="Glyco_hydro_17"/>
</dbReference>
<evidence type="ECO:0000256" key="8">
    <source>
        <dbReference type="ARBA" id="ARBA00033335"/>
    </source>
</evidence>
<dbReference type="SMART" id="SM00768">
    <property type="entry name" value="X8"/>
    <property type="match status" value="1"/>
</dbReference>
<evidence type="ECO:0000256" key="2">
    <source>
        <dbReference type="ARBA" id="ARBA00008773"/>
    </source>
</evidence>
<reference evidence="13 14" key="1">
    <citation type="journal article" date="2010" name="Nature">
        <title>Genome sequence of the palaeopolyploid soybean.</title>
        <authorList>
            <person name="Schmutz J."/>
            <person name="Cannon S.B."/>
            <person name="Schlueter J."/>
            <person name="Ma J."/>
            <person name="Mitros T."/>
            <person name="Nelson W."/>
            <person name="Hyten D.L."/>
            <person name="Song Q."/>
            <person name="Thelen J.J."/>
            <person name="Cheng J."/>
            <person name="Xu D."/>
            <person name="Hellsten U."/>
            <person name="May G.D."/>
            <person name="Yu Y."/>
            <person name="Sakurai T."/>
            <person name="Umezawa T."/>
            <person name="Bhattacharyya M.K."/>
            <person name="Sandhu D."/>
            <person name="Valliyodan B."/>
            <person name="Lindquist E."/>
            <person name="Peto M."/>
            <person name="Grant D."/>
            <person name="Shu S."/>
            <person name="Goodstein D."/>
            <person name="Barry K."/>
            <person name="Futrell-Griggs M."/>
            <person name="Abernathy B."/>
            <person name="Du J."/>
            <person name="Tian Z."/>
            <person name="Zhu L."/>
            <person name="Gill N."/>
            <person name="Joshi T."/>
            <person name="Libault M."/>
            <person name="Sethuraman A."/>
            <person name="Zhang X.-C."/>
            <person name="Shinozaki K."/>
            <person name="Nguyen H.T."/>
            <person name="Wing R.A."/>
            <person name="Cregan P."/>
            <person name="Specht J."/>
            <person name="Grimwood J."/>
            <person name="Rokhsar D."/>
            <person name="Stacey G."/>
            <person name="Shoemaker R.C."/>
            <person name="Jackson S.A."/>
        </authorList>
    </citation>
    <scope>NUCLEOTIDE SEQUENCE</scope>
    <source>
        <strain evidence="14">cv. Williams 82</strain>
        <tissue evidence="13">Callus</tissue>
    </source>
</reference>
<keyword evidence="5 11" id="KW-0378">Hydrolase</keyword>
<accession>A0A0R0EKK9</accession>
<dbReference type="Pfam" id="PF00332">
    <property type="entry name" value="Glyco_hydro_17"/>
    <property type="match status" value="2"/>
</dbReference>
<reference evidence="14" key="2">
    <citation type="submission" date="2018-02" db="UniProtKB">
        <authorList>
            <consortium name="EnsemblPlants"/>
        </authorList>
    </citation>
    <scope>IDENTIFICATION</scope>
    <source>
        <strain evidence="14">Williams 82</strain>
    </source>
</reference>
<evidence type="ECO:0000313" key="14">
    <source>
        <dbReference type="EnsemblPlants" id="KRG94793"/>
    </source>
</evidence>
<evidence type="ECO:0000259" key="12">
    <source>
        <dbReference type="SMART" id="SM00768"/>
    </source>
</evidence>
<protein>
    <recommendedName>
        <fullName evidence="3">glucan endo-1,3-beta-D-glucosidase</fullName>
        <ecNumber evidence="3">3.2.1.39</ecNumber>
    </recommendedName>
    <alternativeName>
        <fullName evidence="8">(1-&gt;3)-beta-glucan endohydrolase</fullName>
    </alternativeName>
    <alternativeName>
        <fullName evidence="9">Beta-1,3-endoglucanase</fullName>
    </alternativeName>
</protein>
<gene>
    <name evidence="13" type="ORF">GLYMA_19G109900</name>
</gene>
<feature type="domain" description="X8" evidence="12">
    <location>
        <begin position="213"/>
        <end position="287"/>
    </location>
</feature>
<evidence type="ECO:0000256" key="10">
    <source>
        <dbReference type="RuleBase" id="RU004335"/>
    </source>
</evidence>
<evidence type="ECO:0000256" key="1">
    <source>
        <dbReference type="ARBA" id="ARBA00000382"/>
    </source>
</evidence>
<dbReference type="STRING" id="3847.A0A0R0EKK9"/>
<dbReference type="SUPFAM" id="SSF51445">
    <property type="entry name" value="(Trans)glycosidases"/>
    <property type="match status" value="1"/>
</dbReference>
<dbReference type="InParanoid" id="A0A0R0EKK9"/>
<dbReference type="InterPro" id="IPR044965">
    <property type="entry name" value="Glyco_hydro_17_plant"/>
</dbReference>
<evidence type="ECO:0000256" key="4">
    <source>
        <dbReference type="ARBA" id="ARBA00022729"/>
    </source>
</evidence>
<dbReference type="OMA" id="PENDNVG"/>
<dbReference type="EMBL" id="CM000852">
    <property type="protein sequence ID" value="KRG94793.1"/>
    <property type="molecule type" value="Genomic_DNA"/>
</dbReference>
<evidence type="ECO:0000256" key="5">
    <source>
        <dbReference type="ARBA" id="ARBA00022801"/>
    </source>
</evidence>
<dbReference type="InterPro" id="IPR012946">
    <property type="entry name" value="X8"/>
</dbReference>
<dbReference type="GO" id="GO:0005886">
    <property type="term" value="C:plasma membrane"/>
    <property type="evidence" value="ECO:0000318"/>
    <property type="project" value="GO_Central"/>
</dbReference>
<proteinExistence type="inferred from homology"/>
<comment type="similarity">
    <text evidence="2 10">Belongs to the glycosyl hydrolase 17 family.</text>
</comment>
<dbReference type="Pfam" id="PF07983">
    <property type="entry name" value="X8"/>
    <property type="match status" value="1"/>
</dbReference>
<keyword evidence="6" id="KW-1015">Disulfide bond</keyword>
<dbReference type="Proteomes" id="UP000008827">
    <property type="component" value="Chromosome 19"/>
</dbReference>
<dbReference type="Gene3D" id="3.20.20.80">
    <property type="entry name" value="Glycosidases"/>
    <property type="match status" value="1"/>
</dbReference>
<evidence type="ECO:0000256" key="6">
    <source>
        <dbReference type="ARBA" id="ARBA00023157"/>
    </source>
</evidence>
<comment type="catalytic activity">
    <reaction evidence="1">
        <text>Hydrolysis of (1-&gt;3)-beta-D-glucosidic linkages in (1-&gt;3)-beta-D-glucans.</text>
        <dbReference type="EC" id="3.2.1.39"/>
    </reaction>
</comment>
<keyword evidence="4" id="KW-0732">Signal</keyword>
<evidence type="ECO:0000256" key="9">
    <source>
        <dbReference type="ARBA" id="ARBA00033417"/>
    </source>
</evidence>
<dbReference type="EnsemblPlants" id="KRG94793">
    <property type="protein sequence ID" value="KRG94793"/>
    <property type="gene ID" value="GLYMA_19G109900"/>
</dbReference>
<organism evidence="13">
    <name type="scientific">Glycine max</name>
    <name type="common">Soybean</name>
    <name type="synonym">Glycine hispida</name>
    <dbReference type="NCBI Taxonomy" id="3847"/>
    <lineage>
        <taxon>Eukaryota</taxon>
        <taxon>Viridiplantae</taxon>
        <taxon>Streptophyta</taxon>
        <taxon>Embryophyta</taxon>
        <taxon>Tracheophyta</taxon>
        <taxon>Spermatophyta</taxon>
        <taxon>Magnoliopsida</taxon>
        <taxon>eudicotyledons</taxon>
        <taxon>Gunneridae</taxon>
        <taxon>Pentapetalae</taxon>
        <taxon>rosids</taxon>
        <taxon>fabids</taxon>
        <taxon>Fabales</taxon>
        <taxon>Fabaceae</taxon>
        <taxon>Papilionoideae</taxon>
        <taxon>50 kb inversion clade</taxon>
        <taxon>NPAAA clade</taxon>
        <taxon>indigoferoid/millettioid clade</taxon>
        <taxon>Phaseoleae</taxon>
        <taxon>Glycine</taxon>
        <taxon>Glycine subgen. Soja</taxon>
    </lineage>
</organism>
<evidence type="ECO:0000256" key="11">
    <source>
        <dbReference type="RuleBase" id="RU004336"/>
    </source>
</evidence>
<keyword evidence="7 11" id="KW-0326">Glycosidase</keyword>
<dbReference type="AlphaFoldDB" id="A0A0R0EKK9"/>
<dbReference type="SMR" id="A0A0R0EKK9"/>
<reference evidence="13" key="3">
    <citation type="submission" date="2018-07" db="EMBL/GenBank/DDBJ databases">
        <title>WGS assembly of Glycine max.</title>
        <authorList>
            <person name="Schmutz J."/>
            <person name="Cannon S."/>
            <person name="Schlueter J."/>
            <person name="Ma J."/>
            <person name="Mitros T."/>
            <person name="Nelson W."/>
            <person name="Hyten D."/>
            <person name="Song Q."/>
            <person name="Thelen J."/>
            <person name="Cheng J."/>
            <person name="Xu D."/>
            <person name="Hellsten U."/>
            <person name="May G."/>
            <person name="Yu Y."/>
            <person name="Sakurai T."/>
            <person name="Umezawa T."/>
            <person name="Bhattacharyya M."/>
            <person name="Sandhu D."/>
            <person name="Valliyodan B."/>
            <person name="Lindquist E."/>
            <person name="Peto M."/>
            <person name="Grant D."/>
            <person name="Shu S."/>
            <person name="Goodstein D."/>
            <person name="Barry K."/>
            <person name="Futrell-Griggs M."/>
            <person name="Abernathy B."/>
            <person name="Du J."/>
            <person name="Tian Z."/>
            <person name="Zhu L."/>
            <person name="Gill N."/>
            <person name="Joshi T."/>
            <person name="Libault M."/>
            <person name="Sethuraman A."/>
            <person name="Zhang X."/>
            <person name="Shinozaki K."/>
            <person name="Nguyen H."/>
            <person name="Wing R."/>
            <person name="Cregan P."/>
            <person name="Specht J."/>
            <person name="Grimwood J."/>
            <person name="Rokhsar D."/>
            <person name="Stacey G."/>
            <person name="Shoemaker R."/>
            <person name="Jackson S."/>
        </authorList>
    </citation>
    <scope>NUCLEOTIDE SEQUENCE</scope>
    <source>
        <tissue evidence="13">Callus</tissue>
    </source>
</reference>
<sequence length="317" mass="34876">MSRSWYVAVGNKPFLKSYNNSFLNITFPPLHKIQNALNEAGLGDKIKVIVSLNADVNQSPENNHVPSAGIFRPYISVNGVPFTMNIYPFLSLYGNDDFPFNYAFFDGVDNPENDNVGFGDLPILVGEVGWPTEGDKNANTGNALRFYNGLLPRLAANRGTPRRPGYIEVYLFGFIDEDAKSIAPGNLERHWGTFRYDGQPKFPMDLSGQNQNKFLVGTQNITLTMLAPLDCTALGYGCSCNNLDLNGNASYAFNMYFQVQNQNPMGCDFQGLSKLTTDNISTPTGNFIVQIVSSSGSSLMPSLAATLFVSLFMILFS</sequence>
<dbReference type="PaxDb" id="3847-GLYMA19G28600.2"/>
<evidence type="ECO:0000313" key="15">
    <source>
        <dbReference type="Proteomes" id="UP000008827"/>
    </source>
</evidence>
<dbReference type="PANTHER" id="PTHR32227">
    <property type="entry name" value="GLUCAN ENDO-1,3-BETA-GLUCOSIDASE BG1-RELATED-RELATED"/>
    <property type="match status" value="1"/>
</dbReference>
<dbReference type="InterPro" id="IPR017853">
    <property type="entry name" value="GH"/>
</dbReference>
<dbReference type="PROSITE" id="PS00587">
    <property type="entry name" value="GLYCOSYL_HYDROL_F17"/>
    <property type="match status" value="1"/>
</dbReference>
<name>A0A0R0EKK9_SOYBN</name>
<dbReference type="EC" id="3.2.1.39" evidence="3"/>
<evidence type="ECO:0000313" key="13">
    <source>
        <dbReference type="EMBL" id="KRG94793.1"/>
    </source>
</evidence>
<evidence type="ECO:0000256" key="7">
    <source>
        <dbReference type="ARBA" id="ARBA00023295"/>
    </source>
</evidence>
<keyword evidence="15" id="KW-1185">Reference proteome</keyword>
<dbReference type="GO" id="GO:0042973">
    <property type="term" value="F:glucan endo-1,3-beta-D-glucosidase activity"/>
    <property type="evidence" value="ECO:0007669"/>
    <property type="project" value="UniProtKB-EC"/>
</dbReference>
<evidence type="ECO:0000256" key="3">
    <source>
        <dbReference type="ARBA" id="ARBA00012780"/>
    </source>
</evidence>
<dbReference type="GO" id="GO:0005975">
    <property type="term" value="P:carbohydrate metabolic process"/>
    <property type="evidence" value="ECO:0007669"/>
    <property type="project" value="InterPro"/>
</dbReference>
<dbReference type="Gramene" id="KRG94793">
    <property type="protein sequence ID" value="KRG94793"/>
    <property type="gene ID" value="GLYMA_19G109900"/>
</dbReference>